<feature type="compositionally biased region" description="Basic and acidic residues" evidence="5">
    <location>
        <begin position="419"/>
        <end position="431"/>
    </location>
</feature>
<dbReference type="Gene3D" id="2.130.10.10">
    <property type="entry name" value="YVTN repeat-like/Quinoprotein amine dehydrogenase"/>
    <property type="match status" value="1"/>
</dbReference>
<dbReference type="PROSITE" id="PS50082">
    <property type="entry name" value="WD_REPEATS_2"/>
    <property type="match status" value="2"/>
</dbReference>
<dbReference type="Pfam" id="PF00400">
    <property type="entry name" value="WD40"/>
    <property type="match status" value="2"/>
</dbReference>
<dbReference type="PANTHER" id="PTHR10856">
    <property type="entry name" value="CORONIN"/>
    <property type="match status" value="1"/>
</dbReference>
<dbReference type="SMART" id="SM01166">
    <property type="entry name" value="DUF1899"/>
    <property type="match status" value="1"/>
</dbReference>
<reference evidence="8" key="1">
    <citation type="submission" date="2025-08" db="UniProtKB">
        <authorList>
            <consortium name="RefSeq"/>
        </authorList>
    </citation>
    <scope>IDENTIFICATION</scope>
    <source>
        <tissue evidence="8">Testes</tissue>
    </source>
</reference>
<dbReference type="RefSeq" id="XP_006820760.1">
    <property type="nucleotide sequence ID" value="XM_006820697.1"/>
</dbReference>
<feature type="region of interest" description="Disordered" evidence="5">
    <location>
        <begin position="520"/>
        <end position="540"/>
    </location>
</feature>
<dbReference type="InterPro" id="IPR001680">
    <property type="entry name" value="WD40_rpt"/>
</dbReference>
<feature type="compositionally biased region" description="Basic and acidic residues" evidence="5">
    <location>
        <begin position="445"/>
        <end position="480"/>
    </location>
</feature>
<evidence type="ECO:0000256" key="1">
    <source>
        <dbReference type="ARBA" id="ARBA00022574"/>
    </source>
</evidence>
<dbReference type="InterPro" id="IPR015048">
    <property type="entry name" value="DUF1899"/>
</dbReference>
<name>A0ABM0ML69_SACKO</name>
<proteinExistence type="inferred from homology"/>
<evidence type="ECO:0000256" key="4">
    <source>
        <dbReference type="RuleBase" id="RU280818"/>
    </source>
</evidence>
<accession>A0ABM0ML69</accession>
<dbReference type="InterPro" id="IPR036322">
    <property type="entry name" value="WD40_repeat_dom_sf"/>
</dbReference>
<dbReference type="SUPFAM" id="SSF50978">
    <property type="entry name" value="WD40 repeat-like"/>
    <property type="match status" value="1"/>
</dbReference>
<keyword evidence="1 3" id="KW-0853">WD repeat</keyword>
<dbReference type="PROSITE" id="PS50294">
    <property type="entry name" value="WD_REPEATS_REGION"/>
    <property type="match status" value="2"/>
</dbReference>
<evidence type="ECO:0000256" key="3">
    <source>
        <dbReference type="PROSITE-ProRule" id="PRU00221"/>
    </source>
</evidence>
<dbReference type="InterPro" id="IPR019775">
    <property type="entry name" value="WD40_repeat_CS"/>
</dbReference>
<dbReference type="InterPro" id="IPR015505">
    <property type="entry name" value="Coronin"/>
</dbReference>
<feature type="compositionally biased region" description="Low complexity" evidence="5">
    <location>
        <begin position="484"/>
        <end position="497"/>
    </location>
</feature>
<feature type="domain" description="DUF1899" evidence="6">
    <location>
        <begin position="4"/>
        <end position="68"/>
    </location>
</feature>
<evidence type="ECO:0000259" key="6">
    <source>
        <dbReference type="SMART" id="SM01166"/>
    </source>
</evidence>
<keyword evidence="2 4" id="KW-0677">Repeat</keyword>
<comment type="similarity">
    <text evidence="4">Belongs to the WD repeat coronin family.</text>
</comment>
<dbReference type="SMART" id="SM01167">
    <property type="entry name" value="DUF1900"/>
    <property type="match status" value="1"/>
</dbReference>
<dbReference type="GeneID" id="100373679"/>
<feature type="repeat" description="WD" evidence="3">
    <location>
        <begin position="127"/>
        <end position="169"/>
    </location>
</feature>
<organism evidence="7 8">
    <name type="scientific">Saccoglossus kowalevskii</name>
    <name type="common">Acorn worm</name>
    <dbReference type="NCBI Taxonomy" id="10224"/>
    <lineage>
        <taxon>Eukaryota</taxon>
        <taxon>Metazoa</taxon>
        <taxon>Hemichordata</taxon>
        <taxon>Enteropneusta</taxon>
        <taxon>Harrimaniidae</taxon>
        <taxon>Saccoglossus</taxon>
    </lineage>
</organism>
<keyword evidence="7" id="KW-1185">Reference proteome</keyword>
<feature type="region of interest" description="Disordered" evidence="5">
    <location>
        <begin position="419"/>
        <end position="499"/>
    </location>
</feature>
<dbReference type="PANTHER" id="PTHR10856:SF0">
    <property type="entry name" value="CORONIN"/>
    <property type="match status" value="1"/>
</dbReference>
<gene>
    <name evidence="8" type="primary">LOC100373679</name>
</gene>
<dbReference type="Proteomes" id="UP000694865">
    <property type="component" value="Unplaced"/>
</dbReference>
<evidence type="ECO:0000256" key="5">
    <source>
        <dbReference type="SAM" id="MobiDB-lite"/>
    </source>
</evidence>
<dbReference type="Pfam" id="PF16300">
    <property type="entry name" value="WD40_4"/>
    <property type="match status" value="1"/>
</dbReference>
<dbReference type="Pfam" id="PF08953">
    <property type="entry name" value="DUF1899"/>
    <property type="match status" value="1"/>
</dbReference>
<dbReference type="PROSITE" id="PS00678">
    <property type="entry name" value="WD_REPEATS_1"/>
    <property type="match status" value="2"/>
</dbReference>
<feature type="repeat" description="WD" evidence="3">
    <location>
        <begin position="77"/>
        <end position="119"/>
    </location>
</feature>
<evidence type="ECO:0000313" key="7">
    <source>
        <dbReference type="Proteomes" id="UP000694865"/>
    </source>
</evidence>
<dbReference type="InterPro" id="IPR015943">
    <property type="entry name" value="WD40/YVTN_repeat-like_dom_sf"/>
</dbReference>
<protein>
    <recommendedName>
        <fullName evidence="4">Coronin</fullName>
    </recommendedName>
</protein>
<evidence type="ECO:0000313" key="8">
    <source>
        <dbReference type="RefSeq" id="XP_006820760.1"/>
    </source>
</evidence>
<sequence length="540" mass="60662">MSVRVVRQSKYRHIFGKVLKKENCYDGVRVTRSSQDGTFCSANSKFVAICIEAAGGGAFLVLKTTGGGRIDMNAARVCGHKAEVLDLAWCPFNDNIIASSSEDCSIKLWEIPDEGLTENLTEYLVDLQYHQRRVTQILWHPSALNILLSVGQDDKILIWNVSTAEILVEVNMESNIFCASWNYNGSLFATTSKDKKLRVHDARSGEVKQEGNGHEGAKPQRVVFLKDNKIITTGFSKMSERQYALWDADDLSNPVILENLDTSNGTMFPFYDQDCSVLYLAGKGDGSIRYFEISDEPPFIHYLNTYTSSSPQRGLGFMNKRGCLVNSCEIARFYKLHQKGVCEPISMIVPRKSDLFQSDIFPDTVSDEPAITAEDWSEGKDADPNTMSMKTFYHETERETKMATKPKANLLAKKVTVKSKVEEPPKEVEKPKPKKVVIAASTPVKTEERHPPKKEETPRPEPSKPSWVRDHHDDVPKQEVKPQSTNAASAPPSVSNAKFDELMQEMKRLKATVAEHEERIKTLEEQGVTSNKQINDSEED</sequence>
<dbReference type="SMART" id="SM00320">
    <property type="entry name" value="WD40"/>
    <property type="match status" value="3"/>
</dbReference>
<evidence type="ECO:0000256" key="2">
    <source>
        <dbReference type="ARBA" id="ARBA00022737"/>
    </source>
</evidence>